<keyword evidence="21" id="KW-1185">Reference proteome</keyword>
<reference evidence="20" key="3">
    <citation type="submission" date="2015-06" db="UniProtKB">
        <authorList>
            <consortium name="EnsemblMetazoa"/>
        </authorList>
    </citation>
    <scope>IDENTIFICATION</scope>
</reference>
<dbReference type="GO" id="GO:0004016">
    <property type="term" value="F:adenylate cyclase activity"/>
    <property type="evidence" value="ECO:0007669"/>
    <property type="project" value="TreeGrafter"/>
</dbReference>
<keyword evidence="4" id="KW-1003">Cell membrane</keyword>
<dbReference type="InterPro" id="IPR000719">
    <property type="entry name" value="Prot_kinase_dom"/>
</dbReference>
<dbReference type="AlphaFoldDB" id="R7TC67"/>
<dbReference type="InterPro" id="IPR029787">
    <property type="entry name" value="Nucleotide_cyclase"/>
</dbReference>
<comment type="catalytic activity">
    <reaction evidence="1 16">
        <text>GTP = 3',5'-cyclic GMP + diphosphate</text>
        <dbReference type="Rhea" id="RHEA:13665"/>
        <dbReference type="ChEBI" id="CHEBI:33019"/>
        <dbReference type="ChEBI" id="CHEBI:37565"/>
        <dbReference type="ChEBI" id="CHEBI:57746"/>
        <dbReference type="EC" id="4.6.1.2"/>
    </reaction>
</comment>
<dbReference type="GO" id="GO:0005525">
    <property type="term" value="F:GTP binding"/>
    <property type="evidence" value="ECO:0007669"/>
    <property type="project" value="UniProtKB-KW"/>
</dbReference>
<evidence type="ECO:0000256" key="3">
    <source>
        <dbReference type="ARBA" id="ARBA00012202"/>
    </source>
</evidence>
<dbReference type="GO" id="GO:0035556">
    <property type="term" value="P:intracellular signal transduction"/>
    <property type="evidence" value="ECO:0007669"/>
    <property type="project" value="InterPro"/>
</dbReference>
<keyword evidence="14 16" id="KW-0141">cGMP biosynthesis</keyword>
<protein>
    <recommendedName>
        <fullName evidence="3 16">Guanylate cyclase</fullName>
        <ecNumber evidence="3 16">4.6.1.2</ecNumber>
    </recommendedName>
</protein>
<dbReference type="Gene3D" id="6.10.250.780">
    <property type="match status" value="1"/>
</dbReference>
<evidence type="ECO:0000256" key="8">
    <source>
        <dbReference type="ARBA" id="ARBA00022989"/>
    </source>
</evidence>
<evidence type="ECO:0000313" key="20">
    <source>
        <dbReference type="EnsemblMetazoa" id="CapteP175370"/>
    </source>
</evidence>
<comment type="similarity">
    <text evidence="15">Belongs to the adenylyl cyclase class-4/guanylyl cyclase family.</text>
</comment>
<dbReference type="Gene3D" id="3.30.70.1230">
    <property type="entry name" value="Nucleotide cyclase"/>
    <property type="match status" value="1"/>
</dbReference>
<dbReference type="GO" id="GO:0004383">
    <property type="term" value="F:guanylate cyclase activity"/>
    <property type="evidence" value="ECO:0007669"/>
    <property type="project" value="UniProtKB-EC"/>
</dbReference>
<dbReference type="EC" id="4.6.1.2" evidence="3 16"/>
<evidence type="ECO:0000256" key="16">
    <source>
        <dbReference type="RuleBase" id="RU003431"/>
    </source>
</evidence>
<dbReference type="PANTHER" id="PTHR11920:SF494">
    <property type="entry name" value="ATRIAL NATRIURETIC PEPTIDE RECEPTOR 2"/>
    <property type="match status" value="1"/>
</dbReference>
<gene>
    <name evidence="19" type="ORF">CAPTEDRAFT_175370</name>
</gene>
<evidence type="ECO:0000259" key="17">
    <source>
        <dbReference type="PROSITE" id="PS50011"/>
    </source>
</evidence>
<dbReference type="STRING" id="283909.R7TC67"/>
<feature type="domain" description="Guanylate cyclase" evidence="18">
    <location>
        <begin position="802"/>
        <end position="932"/>
    </location>
</feature>
<dbReference type="InterPro" id="IPR050401">
    <property type="entry name" value="Cyclic_nucleotide_synthase"/>
</dbReference>
<evidence type="ECO:0000256" key="10">
    <source>
        <dbReference type="ARBA" id="ARBA00023136"/>
    </source>
</evidence>
<evidence type="ECO:0000313" key="21">
    <source>
        <dbReference type="Proteomes" id="UP000014760"/>
    </source>
</evidence>
<dbReference type="EnsemblMetazoa" id="CapteT175370">
    <property type="protein sequence ID" value="CapteP175370"/>
    <property type="gene ID" value="CapteG175370"/>
</dbReference>
<dbReference type="SMART" id="SM00044">
    <property type="entry name" value="CYCc"/>
    <property type="match status" value="1"/>
</dbReference>
<dbReference type="GO" id="GO:0005886">
    <property type="term" value="C:plasma membrane"/>
    <property type="evidence" value="ECO:0007669"/>
    <property type="project" value="UniProtKB-SubCell"/>
</dbReference>
<keyword evidence="5" id="KW-0812">Transmembrane</keyword>
<keyword evidence="8" id="KW-1133">Transmembrane helix</keyword>
<dbReference type="EMBL" id="KB310640">
    <property type="protein sequence ID" value="ELT91112.1"/>
    <property type="molecule type" value="Genomic_DNA"/>
</dbReference>
<dbReference type="GO" id="GO:0017046">
    <property type="term" value="F:peptide hormone binding"/>
    <property type="evidence" value="ECO:0007669"/>
    <property type="project" value="TreeGrafter"/>
</dbReference>
<comment type="subcellular location">
    <subcellularLocation>
        <location evidence="2">Cell membrane</location>
        <topology evidence="2">Single-pass type I membrane protein</topology>
    </subcellularLocation>
</comment>
<keyword evidence="12" id="KW-0325">Glycoprotein</keyword>
<evidence type="ECO:0000256" key="12">
    <source>
        <dbReference type="ARBA" id="ARBA00023180"/>
    </source>
</evidence>
<feature type="domain" description="Protein kinase" evidence="17">
    <location>
        <begin position="444"/>
        <end position="726"/>
    </location>
</feature>
<keyword evidence="9" id="KW-0342">GTP-binding</keyword>
<dbReference type="PANTHER" id="PTHR11920">
    <property type="entry name" value="GUANYLYL CYCLASE"/>
    <property type="match status" value="1"/>
</dbReference>
<dbReference type="InterPro" id="IPR001245">
    <property type="entry name" value="Ser-Thr/Tyr_kinase_cat_dom"/>
</dbReference>
<keyword evidence="13 15" id="KW-0456">Lyase</keyword>
<dbReference type="PRINTS" id="PR00255">
    <property type="entry name" value="NATPEPTIDER"/>
</dbReference>
<name>R7TC67_CAPTE</name>
<dbReference type="Proteomes" id="UP000014760">
    <property type="component" value="Unassembled WGS sequence"/>
</dbReference>
<dbReference type="PROSITE" id="PS00452">
    <property type="entry name" value="GUANYLATE_CYCLASE_1"/>
    <property type="match status" value="1"/>
</dbReference>
<dbReference type="InterPro" id="IPR001170">
    <property type="entry name" value="ANPR/GUC"/>
</dbReference>
<keyword evidence="11" id="KW-0675">Receptor</keyword>
<dbReference type="EMBL" id="AMQN01013969">
    <property type="status" value="NOT_ANNOTATED_CDS"/>
    <property type="molecule type" value="Genomic_DNA"/>
</dbReference>
<dbReference type="CDD" id="cd06352">
    <property type="entry name" value="PBP1_NPR_GC-like"/>
    <property type="match status" value="1"/>
</dbReference>
<dbReference type="CDD" id="cd07302">
    <property type="entry name" value="CHD"/>
    <property type="match status" value="1"/>
</dbReference>
<dbReference type="Gene3D" id="1.10.510.10">
    <property type="entry name" value="Transferase(Phosphotransferase) domain 1"/>
    <property type="match status" value="1"/>
</dbReference>
<dbReference type="SUPFAM" id="SSF55073">
    <property type="entry name" value="Nucleotide cyclase"/>
    <property type="match status" value="1"/>
</dbReference>
<dbReference type="Pfam" id="PF01094">
    <property type="entry name" value="ANF_receptor"/>
    <property type="match status" value="1"/>
</dbReference>
<dbReference type="SUPFAM" id="SSF56112">
    <property type="entry name" value="Protein kinase-like (PK-like)"/>
    <property type="match status" value="1"/>
</dbReference>
<dbReference type="HOGENOM" id="CLU_001072_1_3_1"/>
<evidence type="ECO:0000256" key="15">
    <source>
        <dbReference type="RuleBase" id="RU000405"/>
    </source>
</evidence>
<dbReference type="InterPro" id="IPR001054">
    <property type="entry name" value="A/G_cyclase"/>
</dbReference>
<sequence>MVGPALDIAFEEAERDYGIKFIKVISLYPDDCNSVFTTGAIADMYYTQNISVLIGPGCSGDIIVCGKLATYFNLPQVTGVGDLVLGKINYPTLTRLSYSLEKQSDFVTAMLNYFEWNHVAIVYDYHDALMAVQGEALTSALREDSEFARPYSISFDTTKNPDLRSFLLEVVPHARVIFFLSSGDDLRRFMLEAESLGMTHGDYAFVTIELFPSEAWGDFSWERGDADDDRAKSAYEALLFVTLTTPSGPKWHNFVDDVKNRSASDYNYTYTGDVNYFVGAFYDGVKYLTLALNQTLEDGEDPYDGLRVAQKRWNTTFQGIMGEVYVDEIGDRIADYSLLDMTDIQLGEYEIVAKYKGSTRVIDLEPGISIQWPRGRGPPPDVPRCGFSNENPDCQPKGELRNHVNHMTIVCLDNSTTIAITCSVRRKFENALLSDAWRVDWDDIVLNKNRAAGSSSRLSLTIISGVCHTWLVCLAALCCRCSVLTTSNQIFTTIGTYKGVVVAIRKFKVDRIDLNRNVLLELKLMRELEHTNLTRFIGACVVLGRNAILNEYCTKGSLQDILANEAIQLDWLFRYSLVNDIIRGMCFLHSSDIGVHGRLKSSNCVVDSRFVLKITDYGLPTFYNSPTYKEIGNAQYKRTLSTSSKADVYGFGVILHEVITREEPYSQYDLNPKDVIGRVVKTENPPFRPRTDRSLCVSALFAMMEACWNETPSHRPTFGDIREEFKKINKENKSGGGILDNLINRLEQYAENLEVLVEDRTQAFLDEKKKSEELLYRVLPKSVAEQLKQGRTVEPESYACVTIYFSDIVGFTALSAASTPFQVVNLLNDLYTTFDAIIDNFDVYKVETIGDAYMVVSGLPIKNGNQHAAQISRMSLALLNAIRSFKIGHLPSERLKLRIGLHSGPCVAGVVGLTMPRYCLFGDTVNTASRLESTGEAMKIHVSPFTKDILDAHGTFLLNLRGETSMKGKGTLTTWWLEGELADEMDLLPHHTL</sequence>
<evidence type="ECO:0000256" key="6">
    <source>
        <dbReference type="ARBA" id="ARBA00022729"/>
    </source>
</evidence>
<evidence type="ECO:0000256" key="4">
    <source>
        <dbReference type="ARBA" id="ARBA00022475"/>
    </source>
</evidence>
<evidence type="ECO:0000256" key="2">
    <source>
        <dbReference type="ARBA" id="ARBA00004251"/>
    </source>
</evidence>
<evidence type="ECO:0000256" key="14">
    <source>
        <dbReference type="ARBA" id="ARBA00023293"/>
    </source>
</evidence>
<dbReference type="PROSITE" id="PS50011">
    <property type="entry name" value="PROTEIN_KINASE_DOM"/>
    <property type="match status" value="1"/>
</dbReference>
<dbReference type="InterPro" id="IPR018297">
    <property type="entry name" value="A/G_cyclase_CS"/>
</dbReference>
<evidence type="ECO:0000256" key="9">
    <source>
        <dbReference type="ARBA" id="ARBA00023134"/>
    </source>
</evidence>
<keyword evidence="10" id="KW-0472">Membrane</keyword>
<evidence type="ECO:0000256" key="11">
    <source>
        <dbReference type="ARBA" id="ARBA00023170"/>
    </source>
</evidence>
<dbReference type="GO" id="GO:0005524">
    <property type="term" value="F:ATP binding"/>
    <property type="evidence" value="ECO:0007669"/>
    <property type="project" value="InterPro"/>
</dbReference>
<accession>R7TC67</accession>
<keyword evidence="6" id="KW-0732">Signal</keyword>
<dbReference type="FunFam" id="3.30.70.1230:FF:000004">
    <property type="entry name" value="Guanylate cyclase"/>
    <property type="match status" value="1"/>
</dbReference>
<evidence type="ECO:0000256" key="13">
    <source>
        <dbReference type="ARBA" id="ARBA00023239"/>
    </source>
</evidence>
<dbReference type="InterPro" id="IPR001828">
    <property type="entry name" value="ANF_lig-bd_rcpt"/>
</dbReference>
<dbReference type="InterPro" id="IPR028082">
    <property type="entry name" value="Peripla_BP_I"/>
</dbReference>
<keyword evidence="7" id="KW-0547">Nucleotide-binding</keyword>
<dbReference type="InterPro" id="IPR011009">
    <property type="entry name" value="Kinase-like_dom_sf"/>
</dbReference>
<evidence type="ECO:0000256" key="1">
    <source>
        <dbReference type="ARBA" id="ARBA00001436"/>
    </source>
</evidence>
<dbReference type="OMA" id="PISRTHI"/>
<evidence type="ECO:0000313" key="19">
    <source>
        <dbReference type="EMBL" id="ELT91112.1"/>
    </source>
</evidence>
<evidence type="ECO:0000256" key="5">
    <source>
        <dbReference type="ARBA" id="ARBA00022692"/>
    </source>
</evidence>
<dbReference type="GO" id="GO:0016941">
    <property type="term" value="F:natriuretic peptide receptor activity"/>
    <property type="evidence" value="ECO:0007669"/>
    <property type="project" value="TreeGrafter"/>
</dbReference>
<dbReference type="GO" id="GO:0004672">
    <property type="term" value="F:protein kinase activity"/>
    <property type="evidence" value="ECO:0007669"/>
    <property type="project" value="InterPro"/>
</dbReference>
<dbReference type="Gene3D" id="3.40.50.2300">
    <property type="match status" value="3"/>
</dbReference>
<reference evidence="21" key="1">
    <citation type="submission" date="2012-12" db="EMBL/GenBank/DDBJ databases">
        <authorList>
            <person name="Hellsten U."/>
            <person name="Grimwood J."/>
            <person name="Chapman J.A."/>
            <person name="Shapiro H."/>
            <person name="Aerts A."/>
            <person name="Otillar R.P."/>
            <person name="Terry A.Y."/>
            <person name="Boore J.L."/>
            <person name="Simakov O."/>
            <person name="Marletaz F."/>
            <person name="Cho S.-J."/>
            <person name="Edsinger-Gonzales E."/>
            <person name="Havlak P."/>
            <person name="Kuo D.-H."/>
            <person name="Larsson T."/>
            <person name="Lv J."/>
            <person name="Arendt D."/>
            <person name="Savage R."/>
            <person name="Osoegawa K."/>
            <person name="de Jong P."/>
            <person name="Lindberg D.R."/>
            <person name="Seaver E.C."/>
            <person name="Weisblat D.A."/>
            <person name="Putnam N.H."/>
            <person name="Grigoriev I.V."/>
            <person name="Rokhsar D.S."/>
        </authorList>
    </citation>
    <scope>NUCLEOTIDE SEQUENCE</scope>
    <source>
        <strain evidence="21">I ESC-2004</strain>
    </source>
</reference>
<reference evidence="19 21" key="2">
    <citation type="journal article" date="2013" name="Nature">
        <title>Insights into bilaterian evolution from three spiralian genomes.</title>
        <authorList>
            <person name="Simakov O."/>
            <person name="Marletaz F."/>
            <person name="Cho S.J."/>
            <person name="Edsinger-Gonzales E."/>
            <person name="Havlak P."/>
            <person name="Hellsten U."/>
            <person name="Kuo D.H."/>
            <person name="Larsson T."/>
            <person name="Lv J."/>
            <person name="Arendt D."/>
            <person name="Savage R."/>
            <person name="Osoegawa K."/>
            <person name="de Jong P."/>
            <person name="Grimwood J."/>
            <person name="Chapman J.A."/>
            <person name="Shapiro H."/>
            <person name="Aerts A."/>
            <person name="Otillar R.P."/>
            <person name="Terry A.Y."/>
            <person name="Boore J.L."/>
            <person name="Grigoriev I.V."/>
            <person name="Lindberg D.R."/>
            <person name="Seaver E.C."/>
            <person name="Weisblat D.A."/>
            <person name="Putnam N.H."/>
            <person name="Rokhsar D.S."/>
        </authorList>
    </citation>
    <scope>NUCLEOTIDE SEQUENCE</scope>
    <source>
        <strain evidence="19 21">I ESC-2004</strain>
    </source>
</reference>
<evidence type="ECO:0000259" key="18">
    <source>
        <dbReference type="PROSITE" id="PS50125"/>
    </source>
</evidence>
<dbReference type="Pfam" id="PF07714">
    <property type="entry name" value="PK_Tyr_Ser-Thr"/>
    <property type="match status" value="1"/>
</dbReference>
<evidence type="ECO:0000256" key="7">
    <source>
        <dbReference type="ARBA" id="ARBA00022741"/>
    </source>
</evidence>
<dbReference type="Pfam" id="PF00211">
    <property type="entry name" value="Guanylate_cyc"/>
    <property type="match status" value="1"/>
</dbReference>
<dbReference type="OrthoDB" id="1890790at2759"/>
<proteinExistence type="inferred from homology"/>
<dbReference type="SUPFAM" id="SSF53822">
    <property type="entry name" value="Periplasmic binding protein-like I"/>
    <property type="match status" value="1"/>
</dbReference>
<dbReference type="PROSITE" id="PS50125">
    <property type="entry name" value="GUANYLATE_CYCLASE_2"/>
    <property type="match status" value="1"/>
</dbReference>
<dbReference type="GO" id="GO:0007168">
    <property type="term" value="P:receptor guanylyl cyclase signaling pathway"/>
    <property type="evidence" value="ECO:0007669"/>
    <property type="project" value="TreeGrafter"/>
</dbReference>
<organism evidence="19">
    <name type="scientific">Capitella teleta</name>
    <name type="common">Polychaete worm</name>
    <dbReference type="NCBI Taxonomy" id="283909"/>
    <lineage>
        <taxon>Eukaryota</taxon>
        <taxon>Metazoa</taxon>
        <taxon>Spiralia</taxon>
        <taxon>Lophotrochozoa</taxon>
        <taxon>Annelida</taxon>
        <taxon>Polychaeta</taxon>
        <taxon>Sedentaria</taxon>
        <taxon>Scolecida</taxon>
        <taxon>Capitellidae</taxon>
        <taxon>Capitella</taxon>
    </lineage>
</organism>